<organism evidence="2 3">
    <name type="scientific">Sphingobacterium bambusae</name>
    <dbReference type="NCBI Taxonomy" id="662858"/>
    <lineage>
        <taxon>Bacteria</taxon>
        <taxon>Pseudomonadati</taxon>
        <taxon>Bacteroidota</taxon>
        <taxon>Sphingobacteriia</taxon>
        <taxon>Sphingobacteriales</taxon>
        <taxon>Sphingobacteriaceae</taxon>
        <taxon>Sphingobacterium</taxon>
    </lineage>
</organism>
<keyword evidence="1" id="KW-1133">Transmembrane helix</keyword>
<feature type="transmembrane region" description="Helical" evidence="1">
    <location>
        <begin position="21"/>
        <end position="41"/>
    </location>
</feature>
<accession>A0ABW6BKI0</accession>
<proteinExistence type="predicted"/>
<evidence type="ECO:0000313" key="2">
    <source>
        <dbReference type="EMBL" id="MFD2969084.1"/>
    </source>
</evidence>
<dbReference type="Proteomes" id="UP001597525">
    <property type="component" value="Unassembled WGS sequence"/>
</dbReference>
<comment type="caution">
    <text evidence="2">The sequence shown here is derived from an EMBL/GenBank/DDBJ whole genome shotgun (WGS) entry which is preliminary data.</text>
</comment>
<evidence type="ECO:0000256" key="1">
    <source>
        <dbReference type="SAM" id="Phobius"/>
    </source>
</evidence>
<name>A0ABW6BKI0_9SPHI</name>
<sequence>MKIYKLIKQYVASDYKVNKHALSIFVLSMGQLLCLVFFAAAQDIDLGRGRVKVGMYSFAVGETPVFDQAHLFQYFTFYINKDKVLRREDASLDVSRTSTTKSQDVTSTLKIKVLAPSYYLDLAKNQSYLIYIDSSNTYYVNQLPLEDFTMDVFYRQPEKWQSFGRHVNSSEALDNEQGQPSKVFEMAISFPTAPDSAYLTYENKHWPVRSPLNFYLPSDMSGSNVTKLTTKVDGTGKQGERGKYILVMRVESVDDIQGEDEFFSIPENAVYTESKDEIIGRYRTSR</sequence>
<gene>
    <name evidence="2" type="ORF">ACFS7Y_16950</name>
</gene>
<keyword evidence="1" id="KW-0472">Membrane</keyword>
<dbReference type="RefSeq" id="WP_320184573.1">
    <property type="nucleotide sequence ID" value="NZ_CP138332.1"/>
</dbReference>
<dbReference type="EMBL" id="JBHUPB010000011">
    <property type="protein sequence ID" value="MFD2969084.1"/>
    <property type="molecule type" value="Genomic_DNA"/>
</dbReference>
<keyword evidence="1" id="KW-0812">Transmembrane</keyword>
<reference evidence="3" key="1">
    <citation type="journal article" date="2019" name="Int. J. Syst. Evol. Microbiol.">
        <title>The Global Catalogue of Microorganisms (GCM) 10K type strain sequencing project: providing services to taxonomists for standard genome sequencing and annotation.</title>
        <authorList>
            <consortium name="The Broad Institute Genomics Platform"/>
            <consortium name="The Broad Institute Genome Sequencing Center for Infectious Disease"/>
            <person name="Wu L."/>
            <person name="Ma J."/>
        </authorList>
    </citation>
    <scope>NUCLEOTIDE SEQUENCE [LARGE SCALE GENOMIC DNA]</scope>
    <source>
        <strain evidence="3">KCTC 22814</strain>
    </source>
</reference>
<keyword evidence="3" id="KW-1185">Reference proteome</keyword>
<evidence type="ECO:0008006" key="4">
    <source>
        <dbReference type="Google" id="ProtNLM"/>
    </source>
</evidence>
<protein>
    <recommendedName>
        <fullName evidence="4">Molecular chaperone</fullName>
    </recommendedName>
</protein>
<evidence type="ECO:0000313" key="3">
    <source>
        <dbReference type="Proteomes" id="UP001597525"/>
    </source>
</evidence>